<feature type="non-terminal residue" evidence="2">
    <location>
        <position position="1"/>
    </location>
</feature>
<feature type="compositionally biased region" description="Basic and acidic residues" evidence="1">
    <location>
        <begin position="1"/>
        <end position="12"/>
    </location>
</feature>
<dbReference type="AlphaFoldDB" id="J7H7W8"/>
<name>J7H7W8_9PLEO</name>
<evidence type="ECO:0000313" key="2">
    <source>
        <dbReference type="EMBL" id="AFP95912.1"/>
    </source>
</evidence>
<feature type="region of interest" description="Disordered" evidence="1">
    <location>
        <begin position="1"/>
        <end position="23"/>
    </location>
</feature>
<dbReference type="EMBL" id="JX144687">
    <property type="protein sequence ID" value="AFP95912.1"/>
    <property type="molecule type" value="Genomic_DNA"/>
</dbReference>
<reference evidence="2" key="1">
    <citation type="submission" date="2012-06" db="EMBL/GenBank/DDBJ databases">
        <title>Fungal endophytes of Catharanthus roseus: isolation, identification, diversity of complex biosynthesis genes and associated antimicrobial activities.</title>
        <authorList>
            <person name="Dasari S."/>
            <person name="Miller K.I."/>
            <person name="Neilan B.A."/>
        </authorList>
    </citation>
    <scope>NUCLEOTIDE SEQUENCE</scope>
    <source>
        <strain evidence="2">F21</strain>
    </source>
</reference>
<sequence>ISCKESKSKESTRQSVSGGNMWGDWESMKRLDGEQAVTHFHGLPSGSGMSNCVMWKVKWPCPSGPTDTAGWCRLVGIHQGIQTLRSGDRSIAGERGLDERVSPHLSPREGPTFELTLIVSSRGAPARFMVIPVVQHPRGHPSRGYQQPSRRCQQQRPIF</sequence>
<proteinExistence type="predicted"/>
<accession>J7H7W8</accession>
<organism evidence="2">
    <name type="scientific">Alternaria sp. 5 SD-2012</name>
    <dbReference type="NCBI Taxonomy" id="1223651"/>
    <lineage>
        <taxon>Eukaryota</taxon>
        <taxon>Fungi</taxon>
        <taxon>Dikarya</taxon>
        <taxon>Ascomycota</taxon>
        <taxon>Pezizomycotina</taxon>
        <taxon>Dothideomycetes</taxon>
        <taxon>Pleosporomycetidae</taxon>
        <taxon>Pleosporales</taxon>
        <taxon>Pleosporineae</taxon>
        <taxon>Pleosporaceae</taxon>
        <taxon>Alternaria</taxon>
    </lineage>
</organism>
<protein>
    <submittedName>
        <fullName evidence="2">Polyketide synthase</fullName>
    </submittedName>
</protein>
<feature type="non-terminal residue" evidence="2">
    <location>
        <position position="159"/>
    </location>
</feature>
<evidence type="ECO:0000256" key="1">
    <source>
        <dbReference type="SAM" id="MobiDB-lite"/>
    </source>
</evidence>
<feature type="compositionally biased region" description="Low complexity" evidence="1">
    <location>
        <begin position="146"/>
        <end position="159"/>
    </location>
</feature>
<feature type="region of interest" description="Disordered" evidence="1">
    <location>
        <begin position="137"/>
        <end position="159"/>
    </location>
</feature>